<reference evidence="2 3" key="1">
    <citation type="submission" date="2014-09" db="EMBL/GenBank/DDBJ databases">
        <authorList>
            <person name="Hornung B.V."/>
        </authorList>
    </citation>
    <scope>NUCLEOTIDE SEQUENCE [LARGE SCALE GENOMIC DNA]</scope>
    <source>
        <strain evidence="2 3">FRIFI</strain>
    </source>
</reference>
<feature type="chain" id="PRO_5039134986" description="Prokaryotic membrane lipoprotein lipid attachment site profile" evidence="1">
    <location>
        <begin position="20"/>
        <end position="138"/>
    </location>
</feature>
<dbReference type="KEGG" id="rhom:FRIFI_0882"/>
<keyword evidence="1" id="KW-0732">Signal</keyword>
<name>A0A2P2BQ41_9FIRM</name>
<evidence type="ECO:0000313" key="2">
    <source>
        <dbReference type="EMBL" id="CEI72422.1"/>
    </source>
</evidence>
<sequence>MRKLFMAFLLFSLSMYLIGFNSFDNNIDPNLKFEFLGYINDNNCTKINIRLKNESNDEFIDPDISLILSDKYEKQYSYTIKSKDINNITPNSYVDLEFVFENKFNLEKYNLKDGNVIFKSFIKDKSPSNSINMLFSIN</sequence>
<evidence type="ECO:0000313" key="3">
    <source>
        <dbReference type="Proteomes" id="UP000245695"/>
    </source>
</evidence>
<protein>
    <recommendedName>
        <fullName evidence="4">Prokaryotic membrane lipoprotein lipid attachment site profile</fullName>
    </recommendedName>
</protein>
<proteinExistence type="predicted"/>
<dbReference type="EMBL" id="LN650648">
    <property type="protein sequence ID" value="CEI72422.1"/>
    <property type="molecule type" value="Genomic_DNA"/>
</dbReference>
<dbReference type="RefSeq" id="WP_166505098.1">
    <property type="nucleotide sequence ID" value="NZ_JAKNTL010000007.1"/>
</dbReference>
<evidence type="ECO:0008006" key="4">
    <source>
        <dbReference type="Google" id="ProtNLM"/>
    </source>
</evidence>
<dbReference type="Proteomes" id="UP000245695">
    <property type="component" value="Chromosome 1"/>
</dbReference>
<dbReference type="AlphaFoldDB" id="A0A2P2BQ41"/>
<accession>A0A2P2BQ41</accession>
<organism evidence="2 3">
    <name type="scientific">Romboutsia hominis</name>
    <dbReference type="NCBI Taxonomy" id="1507512"/>
    <lineage>
        <taxon>Bacteria</taxon>
        <taxon>Bacillati</taxon>
        <taxon>Bacillota</taxon>
        <taxon>Clostridia</taxon>
        <taxon>Peptostreptococcales</taxon>
        <taxon>Peptostreptococcaceae</taxon>
        <taxon>Romboutsia</taxon>
    </lineage>
</organism>
<gene>
    <name evidence="2" type="ORF">FRIFI_0882</name>
</gene>
<feature type="signal peptide" evidence="1">
    <location>
        <begin position="1"/>
        <end position="19"/>
    </location>
</feature>
<evidence type="ECO:0000256" key="1">
    <source>
        <dbReference type="SAM" id="SignalP"/>
    </source>
</evidence>
<keyword evidence="3" id="KW-1185">Reference proteome</keyword>